<proteinExistence type="predicted"/>
<sequence>MESNGKTFQNSEEKANTKKRSNPNVFSRLFLWWVCPVLIKGNQRDVEEKDLIIPNKSYDSEKLGAYLERYWFEECERSVRKNRKPSLWTALRKAFWVSYIPSAFYIVTISALRVVQPMLFGQLLSYWSVEENMDRFDAGMYALAMLGLNFTVVMCQHHNNMFVARFGMKIKVACSSLLYRKVLRINQVSAGDIAGGKLVNLLSNDMARFDYSFAFMHYLWVVPIQAAVVLYFLFQAAGYAPFVGLFGIIILILPIQAFLTKMTAIVRRAAAQRTDKRIKLMSEIVNGIQVIKMYAWEKPFEAVVKAARAYEMKVLTKAIFIRSVFLGFMLFTERSILFVTTLTLALTGNLVTAALIYPIQQYFSIIQVNLTLIVPLAISSLSEMMVTLERIQNFLAMEEREDLMSAPKGFANANRALFTNNREILDDSADIMPKKYSSKIDVIRPISGDVTITQTPAGDHPIELAKVSATWSDTKNPTEEMTLKNLSLRIRKGKLCAIIGPVGSGKSSILQLILKELSAAEGSVNVKGKVSYASQEPWLFPETVRGNILFGVPYDPVKYKEVCRVCSLLPDFKQFPYGDLSLVGDRGVSLSGGQRARINLARSIYREADIYLLDDPLSAVDANVGRQLFDGCIRGYLRGRTCVLVTHQIHYLKAADIIVVLNEGAIENMGTYDDLIKSGKEFSKLLSNQENNDDNEDGDGIKKRPSFNRNVSKISTVSGGNQKDEHAQELKAEERQKGNLKWEVVFKYIASAQSWCLVGTALFVLLVTQAVATTADYWLSFWTNAVDEYAQSLPEGQEPDTSMDAQIGILTTAEYLYVYGGVIIALIILVHARIVGFVMMTMRASQNLYDTVYKKLIVAVMRFFDTNPSGRILNRISKDIGAVDEFLPRSTLETLQMYLSMASILLLNAIALPWTLIPSFVLLVVFIFLLKWYLNAAQAVKRLEGTTKSPVFGMINSTLSGLSTIRSSNSQHRLLNAFDNAQDLHSSAFYTFIGGSNAFGMYLDVLCLVYLGVIFTLFLMVDFGSIIPVGSIGLAVSQSMMLTMLLQMAARFTADFLGQMTAVERVLEYTRLPTEENMEHGPTKPPNEWPIAGHIQFEDLSLRYDPEEAPVLKNLNFEIKSGWKVGIVGRTGAGKSSLISALFRLYNLDGKIKIDGIETNGVAKKDLRSKISIIPQEPVLFSATLRYNLDPFNTYSDDEIWKALEQVELKEAIPALDFKVSEGGSNFSIGQRQLICLARAVLRSNKVLVMDEATANVDPQTDALIQKTIRREFANCTVLTIAHRLNTIMDSDRVLVMDKGTAAEFDTPYTLLSNPNSIFSFMVRETGESMRATLFEVAKTKYFSDNPN</sequence>
<comment type="caution">
    <text evidence="1">The sequence shown here is derived from an EMBL/GenBank/DDBJ whole genome shotgun (WGS) entry which is preliminary data.</text>
</comment>
<evidence type="ECO:0000313" key="2">
    <source>
        <dbReference type="Proteomes" id="UP000824533"/>
    </source>
</evidence>
<dbReference type="Proteomes" id="UP000824533">
    <property type="component" value="Linkage Group LG05"/>
</dbReference>
<evidence type="ECO:0000313" key="1">
    <source>
        <dbReference type="EMBL" id="KAJ0181179.1"/>
    </source>
</evidence>
<accession>A0ACC1DBQ5</accession>
<dbReference type="EMBL" id="CM034391">
    <property type="protein sequence ID" value="KAJ0181179.1"/>
    <property type="molecule type" value="Genomic_DNA"/>
</dbReference>
<gene>
    <name evidence="1" type="ORF">K1T71_003264</name>
</gene>
<reference evidence="1 2" key="1">
    <citation type="journal article" date="2021" name="Front. Genet.">
        <title>Chromosome-Level Genome Assembly Reveals Significant Gene Expansion in the Toll and IMD Signaling Pathways of Dendrolimus kikuchii.</title>
        <authorList>
            <person name="Zhou J."/>
            <person name="Wu P."/>
            <person name="Xiong Z."/>
            <person name="Liu N."/>
            <person name="Zhao N."/>
            <person name="Ji M."/>
            <person name="Qiu Y."/>
            <person name="Yang B."/>
        </authorList>
    </citation>
    <scope>NUCLEOTIDE SEQUENCE [LARGE SCALE GENOMIC DNA]</scope>
    <source>
        <strain evidence="1">Ann1</strain>
    </source>
</reference>
<protein>
    <submittedName>
        <fullName evidence="1">Uncharacterized protein</fullName>
    </submittedName>
</protein>
<organism evidence="1 2">
    <name type="scientific">Dendrolimus kikuchii</name>
    <dbReference type="NCBI Taxonomy" id="765133"/>
    <lineage>
        <taxon>Eukaryota</taxon>
        <taxon>Metazoa</taxon>
        <taxon>Ecdysozoa</taxon>
        <taxon>Arthropoda</taxon>
        <taxon>Hexapoda</taxon>
        <taxon>Insecta</taxon>
        <taxon>Pterygota</taxon>
        <taxon>Neoptera</taxon>
        <taxon>Endopterygota</taxon>
        <taxon>Lepidoptera</taxon>
        <taxon>Glossata</taxon>
        <taxon>Ditrysia</taxon>
        <taxon>Bombycoidea</taxon>
        <taxon>Lasiocampidae</taxon>
        <taxon>Dendrolimus</taxon>
    </lineage>
</organism>
<name>A0ACC1DBQ5_9NEOP</name>
<keyword evidence="2" id="KW-1185">Reference proteome</keyword>